<proteinExistence type="inferred from homology"/>
<dbReference type="InterPro" id="IPR008921">
    <property type="entry name" value="DNA_pol3_clamp-load_cplx_C"/>
</dbReference>
<evidence type="ECO:0000256" key="6">
    <source>
        <dbReference type="ARBA" id="ARBA00022741"/>
    </source>
</evidence>
<comment type="function">
    <text evidence="11">DNA polymerase III is a complex, multichain enzyme responsible for most of the replicative synthesis in bacteria. This DNA polymerase also exhibits 3' to 5' exonuclease activity.</text>
</comment>
<evidence type="ECO:0000256" key="9">
    <source>
        <dbReference type="ARBA" id="ARBA00022932"/>
    </source>
</evidence>
<dbReference type="KEGG" id="amuc:Pan181_43480"/>
<evidence type="ECO:0000256" key="1">
    <source>
        <dbReference type="ARBA" id="ARBA00006360"/>
    </source>
</evidence>
<dbReference type="InterPro" id="IPR012763">
    <property type="entry name" value="DNA_pol_III_sug/sutau_N"/>
</dbReference>
<dbReference type="GO" id="GO:0003887">
    <property type="term" value="F:DNA-directed DNA polymerase activity"/>
    <property type="evidence" value="ECO:0007669"/>
    <property type="project" value="UniProtKB-KW"/>
</dbReference>
<dbReference type="NCBIfam" id="TIGR02397">
    <property type="entry name" value="dnaX_nterm"/>
    <property type="match status" value="1"/>
</dbReference>
<feature type="region of interest" description="Disordered" evidence="12">
    <location>
        <begin position="387"/>
        <end position="408"/>
    </location>
</feature>
<dbReference type="PANTHER" id="PTHR11669:SF0">
    <property type="entry name" value="PROTEIN STICHEL-LIKE 2"/>
    <property type="match status" value="1"/>
</dbReference>
<evidence type="ECO:0000256" key="10">
    <source>
        <dbReference type="ARBA" id="ARBA00049244"/>
    </source>
</evidence>
<evidence type="ECO:0000256" key="5">
    <source>
        <dbReference type="ARBA" id="ARBA00022723"/>
    </source>
</evidence>
<dbReference type="PRINTS" id="PR00300">
    <property type="entry name" value="CLPPROTEASEA"/>
</dbReference>
<dbReference type="Pfam" id="PF22608">
    <property type="entry name" value="DNAX_ATPase_lid"/>
    <property type="match status" value="1"/>
</dbReference>
<keyword evidence="4 11" id="KW-0235">DNA replication</keyword>
<keyword evidence="6 11" id="KW-0547">Nucleotide-binding</keyword>
<dbReference type="Gene3D" id="1.20.272.10">
    <property type="match status" value="1"/>
</dbReference>
<evidence type="ECO:0000256" key="8">
    <source>
        <dbReference type="ARBA" id="ARBA00022840"/>
    </source>
</evidence>
<keyword evidence="3 11" id="KW-0548">Nucleotidyltransferase</keyword>
<feature type="domain" description="AAA+ ATPase" evidence="13">
    <location>
        <begin position="49"/>
        <end position="191"/>
    </location>
</feature>
<feature type="region of interest" description="Disordered" evidence="12">
    <location>
        <begin position="423"/>
        <end position="491"/>
    </location>
</feature>
<evidence type="ECO:0000256" key="2">
    <source>
        <dbReference type="ARBA" id="ARBA00022679"/>
    </source>
</evidence>
<evidence type="ECO:0000313" key="14">
    <source>
        <dbReference type="EMBL" id="QDU58121.1"/>
    </source>
</evidence>
<dbReference type="Pfam" id="PF12169">
    <property type="entry name" value="DNA_pol3_gamma3"/>
    <property type="match status" value="1"/>
</dbReference>
<keyword evidence="2 11" id="KW-0808">Transferase</keyword>
<evidence type="ECO:0000256" key="11">
    <source>
        <dbReference type="RuleBase" id="RU364063"/>
    </source>
</evidence>
<keyword evidence="5" id="KW-0479">Metal-binding</keyword>
<dbReference type="InterPro" id="IPR050238">
    <property type="entry name" value="DNA_Rep/Repair_Clamp_Loader"/>
</dbReference>
<dbReference type="PANTHER" id="PTHR11669">
    <property type="entry name" value="REPLICATION FACTOR C / DNA POLYMERASE III GAMMA-TAU SUBUNIT"/>
    <property type="match status" value="1"/>
</dbReference>
<sequence>MDETAAATPKSNESYTVVARRYRPQTFDELIGQQHVAKALKQAISTGRIGHAYLFTGARGVGKTSAARVLAKALNCQQGPTPTPCNECDVCKSVTSGEDVDVIEIDGASNRQIDDIRQLRQNVAIRPSRVPFKVYIIDEVHMLTKEAFNALLKTLEEPPEHVKFIFATTDPQKVPITILSRCQRFDFAGIESTAIAGRLQQIASAEGVEIDDEALAVLSIRAAGSMRDSQSLLEQLLAVAGSQITANEVYTLLGIAPGERIGRLVTSIVDRNPAAALSNLDEAVAGGAEVGQLIDQLLGYFRDVMAMVVGCDTSQLRFVLPSQYDLTRELGQRLGVHTVLAMIQVLDQTASRMRGSLHTRTLAETAVVRLAHLDDLDNLAAAIAELRTGQPTPTRSAPAPQAAVKKNDDAPEMSFAEAAAQLGNVPAKPSPPPRPAPTATAPEPTPSPPAVAVAERTPPPATAAPPQAAAPAEASHRVDPPTPATAKAPVSLTNESVKQAWRTMADDLGMILTTHAEAAHDVRLSDDNNSVVVSFAPGARLSKSQCEIPENRSSLENSMAQQLGCSVALKFEVDESAKTPDNGNAAAPPPRAVSRRQLQTEVAERPFVAKAIELFAADPTKLRVTPPGKSTKR</sequence>
<evidence type="ECO:0000256" key="4">
    <source>
        <dbReference type="ARBA" id="ARBA00022705"/>
    </source>
</evidence>
<keyword evidence="8 11" id="KW-0067">ATP-binding</keyword>
<keyword evidence="9 11" id="KW-0239">DNA-directed DNA polymerase</keyword>
<dbReference type="GO" id="GO:0006261">
    <property type="term" value="P:DNA-templated DNA replication"/>
    <property type="evidence" value="ECO:0007669"/>
    <property type="project" value="TreeGrafter"/>
</dbReference>
<dbReference type="Proteomes" id="UP000315750">
    <property type="component" value="Chromosome"/>
</dbReference>
<dbReference type="RefSeq" id="WP_145249698.1">
    <property type="nucleotide sequence ID" value="NZ_CP036278.1"/>
</dbReference>
<dbReference type="GO" id="GO:0003677">
    <property type="term" value="F:DNA binding"/>
    <property type="evidence" value="ECO:0007669"/>
    <property type="project" value="InterPro"/>
</dbReference>
<dbReference type="FunFam" id="3.40.50.300:FF:000014">
    <property type="entry name" value="DNA polymerase III subunit gamma/tau"/>
    <property type="match status" value="1"/>
</dbReference>
<reference evidence="14 15" key="1">
    <citation type="submission" date="2019-02" db="EMBL/GenBank/DDBJ databases">
        <title>Deep-cultivation of Planctomycetes and their phenomic and genomic characterization uncovers novel biology.</title>
        <authorList>
            <person name="Wiegand S."/>
            <person name="Jogler M."/>
            <person name="Boedeker C."/>
            <person name="Pinto D."/>
            <person name="Vollmers J."/>
            <person name="Rivas-Marin E."/>
            <person name="Kohn T."/>
            <person name="Peeters S.H."/>
            <person name="Heuer A."/>
            <person name="Rast P."/>
            <person name="Oberbeckmann S."/>
            <person name="Bunk B."/>
            <person name="Jeske O."/>
            <person name="Meyerdierks A."/>
            <person name="Storesund J.E."/>
            <person name="Kallscheuer N."/>
            <person name="Luecker S."/>
            <person name="Lage O.M."/>
            <person name="Pohl T."/>
            <person name="Merkel B.J."/>
            <person name="Hornburger P."/>
            <person name="Mueller R.-W."/>
            <person name="Bruemmer F."/>
            <person name="Labrenz M."/>
            <person name="Spormann A.M."/>
            <person name="Op den Camp H."/>
            <person name="Overmann J."/>
            <person name="Amann R."/>
            <person name="Jetten M.S.M."/>
            <person name="Mascher T."/>
            <person name="Medema M.H."/>
            <person name="Devos D.P."/>
            <person name="Kaster A.-K."/>
            <person name="Ovreas L."/>
            <person name="Rohde M."/>
            <person name="Galperin M.Y."/>
            <person name="Jogler C."/>
        </authorList>
    </citation>
    <scope>NUCLEOTIDE SEQUENCE [LARGE SCALE GENOMIC DNA]</scope>
    <source>
        <strain evidence="14 15">Pan181</strain>
    </source>
</reference>
<comment type="subunit">
    <text evidence="11">DNA polymerase III contains a core (composed of alpha, epsilon and theta chains) that associates with a tau subunit. This core dimerizes to form the POLIII' complex. PolIII' associates with the gamma complex (composed of gamma, delta, delta', psi and chi chains) and with the beta chain to form the complete DNA polymerase III complex.</text>
</comment>
<dbReference type="Gene3D" id="1.10.8.60">
    <property type="match status" value="1"/>
</dbReference>
<dbReference type="Gene3D" id="3.40.50.300">
    <property type="entry name" value="P-loop containing nucleotide triphosphate hydrolases"/>
    <property type="match status" value="1"/>
</dbReference>
<dbReference type="CDD" id="cd00009">
    <property type="entry name" value="AAA"/>
    <property type="match status" value="1"/>
</dbReference>
<keyword evidence="15" id="KW-1185">Reference proteome</keyword>
<dbReference type="EMBL" id="CP036278">
    <property type="protein sequence ID" value="QDU58121.1"/>
    <property type="molecule type" value="Genomic_DNA"/>
</dbReference>
<comment type="catalytic activity">
    <reaction evidence="10 11">
        <text>DNA(n) + a 2'-deoxyribonucleoside 5'-triphosphate = DNA(n+1) + diphosphate</text>
        <dbReference type="Rhea" id="RHEA:22508"/>
        <dbReference type="Rhea" id="RHEA-COMP:17339"/>
        <dbReference type="Rhea" id="RHEA-COMP:17340"/>
        <dbReference type="ChEBI" id="CHEBI:33019"/>
        <dbReference type="ChEBI" id="CHEBI:61560"/>
        <dbReference type="ChEBI" id="CHEBI:173112"/>
        <dbReference type="EC" id="2.7.7.7"/>
    </reaction>
</comment>
<dbReference type="InterPro" id="IPR045085">
    <property type="entry name" value="HLD_clamp_pol_III_gamma_tau"/>
</dbReference>
<keyword evidence="7" id="KW-0862">Zinc</keyword>
<dbReference type="InterPro" id="IPR027417">
    <property type="entry name" value="P-loop_NTPase"/>
</dbReference>
<evidence type="ECO:0000256" key="12">
    <source>
        <dbReference type="SAM" id="MobiDB-lite"/>
    </source>
</evidence>
<organism evidence="14 15">
    <name type="scientific">Aeoliella mucimassa</name>
    <dbReference type="NCBI Taxonomy" id="2527972"/>
    <lineage>
        <taxon>Bacteria</taxon>
        <taxon>Pseudomonadati</taxon>
        <taxon>Planctomycetota</taxon>
        <taxon>Planctomycetia</taxon>
        <taxon>Pirellulales</taxon>
        <taxon>Lacipirellulaceae</taxon>
        <taxon>Aeoliella</taxon>
    </lineage>
</organism>
<accession>A0A518ATR6</accession>
<feature type="compositionally biased region" description="Low complexity" evidence="12">
    <location>
        <begin position="464"/>
        <end position="473"/>
    </location>
</feature>
<dbReference type="InterPro" id="IPR003593">
    <property type="entry name" value="AAA+_ATPase"/>
</dbReference>
<dbReference type="FunFam" id="1.10.8.60:FF:000013">
    <property type="entry name" value="DNA polymerase III subunit gamma/tau"/>
    <property type="match status" value="1"/>
</dbReference>
<comment type="similarity">
    <text evidence="1 11">Belongs to the DnaX/STICHEL family.</text>
</comment>
<dbReference type="AlphaFoldDB" id="A0A518ATR6"/>
<dbReference type="GO" id="GO:0009360">
    <property type="term" value="C:DNA polymerase III complex"/>
    <property type="evidence" value="ECO:0007669"/>
    <property type="project" value="InterPro"/>
</dbReference>
<feature type="region of interest" description="Disordered" evidence="12">
    <location>
        <begin position="577"/>
        <end position="599"/>
    </location>
</feature>
<dbReference type="GO" id="GO:0046872">
    <property type="term" value="F:metal ion binding"/>
    <property type="evidence" value="ECO:0007669"/>
    <property type="project" value="UniProtKB-KW"/>
</dbReference>
<evidence type="ECO:0000313" key="15">
    <source>
        <dbReference type="Proteomes" id="UP000315750"/>
    </source>
</evidence>
<dbReference type="NCBIfam" id="NF004046">
    <property type="entry name" value="PRK05563.1"/>
    <property type="match status" value="1"/>
</dbReference>
<dbReference type="EC" id="2.7.7.7" evidence="11"/>
<dbReference type="InterPro" id="IPR022754">
    <property type="entry name" value="DNA_pol_III_gamma-3"/>
</dbReference>
<dbReference type="CDD" id="cd18137">
    <property type="entry name" value="HLD_clamp_pol_III_gamma_tau"/>
    <property type="match status" value="1"/>
</dbReference>
<evidence type="ECO:0000256" key="3">
    <source>
        <dbReference type="ARBA" id="ARBA00022695"/>
    </source>
</evidence>
<dbReference type="InterPro" id="IPR001270">
    <property type="entry name" value="ClpA/B"/>
</dbReference>
<dbReference type="Pfam" id="PF13177">
    <property type="entry name" value="DNA_pol3_delta2"/>
    <property type="match status" value="1"/>
</dbReference>
<evidence type="ECO:0000259" key="13">
    <source>
        <dbReference type="SMART" id="SM00382"/>
    </source>
</evidence>
<name>A0A518ATR6_9BACT</name>
<dbReference type="SUPFAM" id="SSF48019">
    <property type="entry name" value="post-AAA+ oligomerization domain-like"/>
    <property type="match status" value="1"/>
</dbReference>
<dbReference type="SUPFAM" id="SSF52540">
    <property type="entry name" value="P-loop containing nucleoside triphosphate hydrolases"/>
    <property type="match status" value="1"/>
</dbReference>
<dbReference type="SMART" id="SM00382">
    <property type="entry name" value="AAA"/>
    <property type="match status" value="1"/>
</dbReference>
<protein>
    <recommendedName>
        <fullName evidence="11">DNA polymerase III subunit gamma/tau</fullName>
        <ecNumber evidence="11">2.7.7.7</ecNumber>
    </recommendedName>
</protein>
<dbReference type="GO" id="GO:0005524">
    <property type="term" value="F:ATP binding"/>
    <property type="evidence" value="ECO:0007669"/>
    <property type="project" value="UniProtKB-KW"/>
</dbReference>
<evidence type="ECO:0000256" key="7">
    <source>
        <dbReference type="ARBA" id="ARBA00022833"/>
    </source>
</evidence>
<dbReference type="OrthoDB" id="9810148at2"/>
<gene>
    <name evidence="14" type="primary">dnaX_2</name>
    <name evidence="11" type="synonym">dnaX</name>
    <name evidence="14" type="ORF">Pan181_43480</name>
</gene>